<organism evidence="2">
    <name type="scientific">Pseudo-nitzschia australis</name>
    <dbReference type="NCBI Taxonomy" id="44445"/>
    <lineage>
        <taxon>Eukaryota</taxon>
        <taxon>Sar</taxon>
        <taxon>Stramenopiles</taxon>
        <taxon>Ochrophyta</taxon>
        <taxon>Bacillariophyta</taxon>
        <taxon>Bacillariophyceae</taxon>
        <taxon>Bacillariophycidae</taxon>
        <taxon>Bacillariales</taxon>
        <taxon>Bacillariaceae</taxon>
        <taxon>Pseudo-nitzschia</taxon>
    </lineage>
</organism>
<sequence>MTIRVEREALFTVISTSPSLTSNATTTSLFSKPCNACIHDEEQFVIVDSVPTKSFLIPRSPGDDDAASYSTASTTSLSSYDSSTDISSIDRRVSFAPELVTDVWTRQRTPTQDVSKLYYSAQETQTFRQEYRLEKKLISELSIDPETFPVDDEDLSNLVAATTCGSNSARHRISRVCVVYNDKLETFSNPFDFESNGATQKLATPFKPQNSNYTKNGDIPSDFFDNDSFWSGSLTWY</sequence>
<accession>A0A7S4AXR1</accession>
<dbReference type="AlphaFoldDB" id="A0A7S4AXR1"/>
<evidence type="ECO:0000256" key="1">
    <source>
        <dbReference type="SAM" id="MobiDB-lite"/>
    </source>
</evidence>
<gene>
    <name evidence="2" type="ORF">PAUS00366_LOCUS23257</name>
</gene>
<dbReference type="EMBL" id="HBIX01035525">
    <property type="protein sequence ID" value="CAE0730471.1"/>
    <property type="molecule type" value="Transcribed_RNA"/>
</dbReference>
<feature type="region of interest" description="Disordered" evidence="1">
    <location>
        <begin position="61"/>
        <end position="83"/>
    </location>
</feature>
<evidence type="ECO:0000313" key="2">
    <source>
        <dbReference type="EMBL" id="CAE0730471.1"/>
    </source>
</evidence>
<reference evidence="2" key="1">
    <citation type="submission" date="2021-01" db="EMBL/GenBank/DDBJ databases">
        <authorList>
            <person name="Corre E."/>
            <person name="Pelletier E."/>
            <person name="Niang G."/>
            <person name="Scheremetjew M."/>
            <person name="Finn R."/>
            <person name="Kale V."/>
            <person name="Holt S."/>
            <person name="Cochrane G."/>
            <person name="Meng A."/>
            <person name="Brown T."/>
            <person name="Cohen L."/>
        </authorList>
    </citation>
    <scope>NUCLEOTIDE SEQUENCE</scope>
    <source>
        <strain evidence="2">10249 10 AB</strain>
    </source>
</reference>
<name>A0A7S4AXR1_9STRA</name>
<proteinExistence type="predicted"/>
<feature type="compositionally biased region" description="Low complexity" evidence="1">
    <location>
        <begin position="67"/>
        <end position="83"/>
    </location>
</feature>
<protein>
    <submittedName>
        <fullName evidence="2">Uncharacterized protein</fullName>
    </submittedName>
</protein>